<proteinExistence type="predicted"/>
<keyword evidence="3" id="KW-1185">Reference proteome</keyword>
<evidence type="ECO:0000313" key="3">
    <source>
        <dbReference type="Proteomes" id="UP000176294"/>
    </source>
</evidence>
<reference evidence="2 3" key="1">
    <citation type="submission" date="2016-08" db="EMBL/GenBank/DDBJ databases">
        <title>Hymenobacter coccineus sp. nov., Hymenobacter lapidarius sp. nov. and Hymenobacter glacialis sp. nov., isolated from Antarctic soil.</title>
        <authorList>
            <person name="Sedlacek I."/>
            <person name="Kralova S."/>
            <person name="Kyrova K."/>
            <person name="Maslanova I."/>
            <person name="Stankova E."/>
            <person name="Vrbovska V."/>
            <person name="Nemec M."/>
            <person name="Bartak M."/>
            <person name="Svec P."/>
            <person name="Busse H.-J."/>
            <person name="Pantucek R."/>
        </authorList>
    </citation>
    <scope>NUCLEOTIDE SEQUENCE [LARGE SCALE GENOMIC DNA]</scope>
    <source>
        <strain evidence="2 3">CCM 8643</strain>
    </source>
</reference>
<dbReference type="CDD" id="cd06127">
    <property type="entry name" value="DEDDh"/>
    <property type="match status" value="1"/>
</dbReference>
<protein>
    <recommendedName>
        <fullName evidence="1">Exonuclease domain-containing protein</fullName>
    </recommendedName>
</protein>
<dbReference type="PANTHER" id="PTHR30231:SF41">
    <property type="entry name" value="DNA POLYMERASE III SUBUNIT EPSILON"/>
    <property type="match status" value="1"/>
</dbReference>
<gene>
    <name evidence="2" type="ORF">BEN47_12375</name>
</gene>
<comment type="caution">
    <text evidence="2">The sequence shown here is derived from an EMBL/GenBank/DDBJ whole genome shotgun (WGS) entry which is preliminary data.</text>
</comment>
<dbReference type="InterPro" id="IPR012337">
    <property type="entry name" value="RNaseH-like_sf"/>
</dbReference>
<dbReference type="RefSeq" id="WP_070726763.1">
    <property type="nucleotide sequence ID" value="NZ_MDZB01000094.1"/>
</dbReference>
<dbReference type="GO" id="GO:0008408">
    <property type="term" value="F:3'-5' exonuclease activity"/>
    <property type="evidence" value="ECO:0007669"/>
    <property type="project" value="TreeGrafter"/>
</dbReference>
<dbReference type="GO" id="GO:0045004">
    <property type="term" value="P:DNA replication proofreading"/>
    <property type="evidence" value="ECO:0007669"/>
    <property type="project" value="TreeGrafter"/>
</dbReference>
<dbReference type="STRING" id="1908237.BEN47_12375"/>
<dbReference type="SUPFAM" id="SSF53098">
    <property type="entry name" value="Ribonuclease H-like"/>
    <property type="match status" value="1"/>
</dbReference>
<dbReference type="InterPro" id="IPR013520">
    <property type="entry name" value="Ribonucl_H"/>
</dbReference>
<evidence type="ECO:0000313" key="2">
    <source>
        <dbReference type="EMBL" id="OGX86774.1"/>
    </source>
</evidence>
<dbReference type="SMART" id="SM00479">
    <property type="entry name" value="EXOIII"/>
    <property type="match status" value="1"/>
</dbReference>
<accession>A0A1G1T7H7</accession>
<organism evidence="2 3">
    <name type="scientific">Hymenobacter lapidarius</name>
    <dbReference type="NCBI Taxonomy" id="1908237"/>
    <lineage>
        <taxon>Bacteria</taxon>
        <taxon>Pseudomonadati</taxon>
        <taxon>Bacteroidota</taxon>
        <taxon>Cytophagia</taxon>
        <taxon>Cytophagales</taxon>
        <taxon>Hymenobacteraceae</taxon>
        <taxon>Hymenobacter</taxon>
    </lineage>
</organism>
<dbReference type="OrthoDB" id="9803913at2"/>
<dbReference type="InterPro" id="IPR036397">
    <property type="entry name" value="RNaseH_sf"/>
</dbReference>
<dbReference type="GO" id="GO:0005829">
    <property type="term" value="C:cytosol"/>
    <property type="evidence" value="ECO:0007669"/>
    <property type="project" value="TreeGrafter"/>
</dbReference>
<dbReference type="Proteomes" id="UP000176294">
    <property type="component" value="Unassembled WGS sequence"/>
</dbReference>
<dbReference type="Gene3D" id="3.30.420.10">
    <property type="entry name" value="Ribonuclease H-like superfamily/Ribonuclease H"/>
    <property type="match status" value="1"/>
</dbReference>
<dbReference type="Pfam" id="PF00929">
    <property type="entry name" value="RNase_T"/>
    <property type="match status" value="1"/>
</dbReference>
<feature type="domain" description="Exonuclease" evidence="1">
    <location>
        <begin position="7"/>
        <end position="173"/>
    </location>
</feature>
<name>A0A1G1T7H7_9BACT</name>
<dbReference type="GO" id="GO:0003676">
    <property type="term" value="F:nucleic acid binding"/>
    <property type="evidence" value="ECO:0007669"/>
    <property type="project" value="InterPro"/>
</dbReference>
<evidence type="ECO:0000259" key="1">
    <source>
        <dbReference type="SMART" id="SM00479"/>
    </source>
</evidence>
<dbReference type="EMBL" id="MDZB01000094">
    <property type="protein sequence ID" value="OGX86774.1"/>
    <property type="molecule type" value="Genomic_DNA"/>
</dbReference>
<dbReference type="AlphaFoldDB" id="A0A1G1T7H7"/>
<sequence>MLKLTRPLAIYDLETTGTNPVSDRIVEISILKVFPDGTREVKTRKLNPERAIPSEATAVHGISDADVAEQPLFRHIAKGLLSYLSDCDLCTFNGKRFDVPLLAEEFARVQLDFPGRDVAILDVFDIYRILNPRSLSAAVQQYLNREHTLAHSAEADTTVTFELLEAMITGPLTTFIGADQKVTAEELFCPSGLCDFGDGVHHGRKRTVRIDPAGKLVRNPEGAIVWNFGKHLGLPVNSTDTGFITWMLNNDFPETTKMTVRKVVAGAVV</sequence>
<dbReference type="PANTHER" id="PTHR30231">
    <property type="entry name" value="DNA POLYMERASE III SUBUNIT EPSILON"/>
    <property type="match status" value="1"/>
</dbReference>